<dbReference type="EMBL" id="JAPWTK010000029">
    <property type="protein sequence ID" value="KAJ8956527.1"/>
    <property type="molecule type" value="Genomic_DNA"/>
</dbReference>
<name>A0AAV8Z0G5_9CUCU</name>
<protein>
    <submittedName>
        <fullName evidence="1">Uncharacterized protein</fullName>
    </submittedName>
</protein>
<proteinExistence type="predicted"/>
<evidence type="ECO:0000313" key="1">
    <source>
        <dbReference type="EMBL" id="KAJ8956527.1"/>
    </source>
</evidence>
<organism evidence="1 2">
    <name type="scientific">Aromia moschata</name>
    <dbReference type="NCBI Taxonomy" id="1265417"/>
    <lineage>
        <taxon>Eukaryota</taxon>
        <taxon>Metazoa</taxon>
        <taxon>Ecdysozoa</taxon>
        <taxon>Arthropoda</taxon>
        <taxon>Hexapoda</taxon>
        <taxon>Insecta</taxon>
        <taxon>Pterygota</taxon>
        <taxon>Neoptera</taxon>
        <taxon>Endopterygota</taxon>
        <taxon>Coleoptera</taxon>
        <taxon>Polyphaga</taxon>
        <taxon>Cucujiformia</taxon>
        <taxon>Chrysomeloidea</taxon>
        <taxon>Cerambycidae</taxon>
        <taxon>Cerambycinae</taxon>
        <taxon>Callichromatini</taxon>
        <taxon>Aromia</taxon>
    </lineage>
</organism>
<accession>A0AAV8Z0G5</accession>
<dbReference type="AlphaFoldDB" id="A0AAV8Z0G5"/>
<reference evidence="1" key="1">
    <citation type="journal article" date="2023" name="Insect Mol. Biol.">
        <title>Genome sequencing provides insights into the evolution of gene families encoding plant cell wall-degrading enzymes in longhorned beetles.</title>
        <authorList>
            <person name="Shin N.R."/>
            <person name="Okamura Y."/>
            <person name="Kirsch R."/>
            <person name="Pauchet Y."/>
        </authorList>
    </citation>
    <scope>NUCLEOTIDE SEQUENCE</scope>
    <source>
        <strain evidence="1">AMC_N1</strain>
    </source>
</reference>
<gene>
    <name evidence="1" type="ORF">NQ318_019247</name>
</gene>
<comment type="caution">
    <text evidence="1">The sequence shown here is derived from an EMBL/GenBank/DDBJ whole genome shotgun (WGS) entry which is preliminary data.</text>
</comment>
<sequence>MNSVDFLLTNKDITYEIRTEIKRVLRKVDIRQQLDSAYPENIRRHNENVDKNRPILNQILISSTNNVTVSVQSSGRIFPTDKKSR</sequence>
<keyword evidence="2" id="KW-1185">Reference proteome</keyword>
<dbReference type="Proteomes" id="UP001162162">
    <property type="component" value="Unassembled WGS sequence"/>
</dbReference>
<evidence type="ECO:0000313" key="2">
    <source>
        <dbReference type="Proteomes" id="UP001162162"/>
    </source>
</evidence>